<organism evidence="2">
    <name type="scientific">hydrothermal vent metagenome</name>
    <dbReference type="NCBI Taxonomy" id="652676"/>
    <lineage>
        <taxon>unclassified sequences</taxon>
        <taxon>metagenomes</taxon>
        <taxon>ecological metagenomes</taxon>
    </lineage>
</organism>
<keyword evidence="1" id="KW-1133">Transmembrane helix</keyword>
<sequence length="51" mass="5683">MEAVRSRKETIVILFFWLIFGGFVIMSLVNLALKSGETTQEVAAGPEQTRP</sequence>
<accession>A0A3B1CWQ7</accession>
<dbReference type="AlphaFoldDB" id="A0A3B1CWQ7"/>
<feature type="non-terminal residue" evidence="2">
    <location>
        <position position="51"/>
    </location>
</feature>
<evidence type="ECO:0000313" key="2">
    <source>
        <dbReference type="EMBL" id="VAX28304.1"/>
    </source>
</evidence>
<protein>
    <submittedName>
        <fullName evidence="2">Uncharacterized protein</fullName>
    </submittedName>
</protein>
<dbReference type="EMBL" id="UOGH01000081">
    <property type="protein sequence ID" value="VAX28304.1"/>
    <property type="molecule type" value="Genomic_DNA"/>
</dbReference>
<gene>
    <name evidence="2" type="ORF">MNBD_NITROSPIRAE02-941</name>
</gene>
<proteinExistence type="predicted"/>
<keyword evidence="1" id="KW-0472">Membrane</keyword>
<keyword evidence="1" id="KW-0812">Transmembrane</keyword>
<feature type="transmembrane region" description="Helical" evidence="1">
    <location>
        <begin position="12"/>
        <end position="33"/>
    </location>
</feature>
<reference evidence="2" key="1">
    <citation type="submission" date="2018-06" db="EMBL/GenBank/DDBJ databases">
        <authorList>
            <person name="Zhirakovskaya E."/>
        </authorList>
    </citation>
    <scope>NUCLEOTIDE SEQUENCE</scope>
</reference>
<evidence type="ECO:0000256" key="1">
    <source>
        <dbReference type="SAM" id="Phobius"/>
    </source>
</evidence>
<name>A0A3B1CWQ7_9ZZZZ</name>